<reference evidence="3" key="1">
    <citation type="submission" date="2016-11" db="EMBL/GenBank/DDBJ databases">
        <authorList>
            <person name="Varghese N."/>
            <person name="Submissions S."/>
        </authorList>
    </citation>
    <scope>NUCLEOTIDE SEQUENCE [LARGE SCALE GENOMIC DNA]</scope>
    <source>
        <strain evidence="3">DSM 27619</strain>
    </source>
</reference>
<evidence type="ECO:0000313" key="3">
    <source>
        <dbReference type="Proteomes" id="UP000184518"/>
    </source>
</evidence>
<keyword evidence="3" id="KW-1185">Reference proteome</keyword>
<organism evidence="2 3">
    <name type="scientific">Chryseobacterium arachidis</name>
    <dbReference type="NCBI Taxonomy" id="1416778"/>
    <lineage>
        <taxon>Bacteria</taxon>
        <taxon>Pseudomonadati</taxon>
        <taxon>Bacteroidota</taxon>
        <taxon>Flavobacteriia</taxon>
        <taxon>Flavobacteriales</taxon>
        <taxon>Weeksellaceae</taxon>
        <taxon>Chryseobacterium group</taxon>
        <taxon>Chryseobacterium</taxon>
    </lineage>
</organism>
<sequence length="697" mass="75165">MKKIYLILLLIFSQIFFAQSDCITAIPVCGNSDVSYFPTGAGVVDDQVNANGSCLQANEHFSVWYQFTVATSGTLTFTISPQAPFTADYDFAVYGPNVTCGTKGAPIRCNYAGAQAAPNQTGLQIGLTANSGAWSPALNVVAGESYYLIVDNWSGANAAMAFSMTWGGTATLTSPFNDPAIQPNPFNPIGIPGATPSDPRIIQTCNINAPYNFQSQSAGLINGNPNFYVKYYTSSNDALADTNAITAPIVVNATDTYYYTIRYQDPTNPNNPTNKCFNINQFKFKEVPFKANNATLTACNNNKAGVATYNLTATTLYTPDPAYTYVTKYYPTITDANNGTNEILNPGIYVSATGEVYAKITTNLGCSDIAKITLNFFPEVVVNDDAVLRSCFIEANPATAEFNLTTATVTSQTGTKTYFPSLADAVAGTNQIPNPTTYISPNGVAFVKVTNGNGCYAVAKVTLIVLPPVYSSVLEEKIICMEDTTTLDAGPGFNGYKWSTGATTQSISNVSVGTYWVELKTGQCITRQTVKVYPSEQPVISNIDITNNSFTVNVVGGTAPYSYSLDGITWQDSNTFNNVPRGDNTVYVKDDYDCDPVIVTVVVPNIINVITPNGDGINDVIDYSALAGKQNLVLSIYDRYGVLVGKADKTTGFKWDGTTAGTKVPTGTYWYSVTWNENDKKSTPFKFSGWVMVKNRE</sequence>
<dbReference type="Proteomes" id="UP000184518">
    <property type="component" value="Unassembled WGS sequence"/>
</dbReference>
<dbReference type="AlphaFoldDB" id="A0A1M4XKK7"/>
<feature type="chain" id="PRO_5012160450" evidence="1">
    <location>
        <begin position="19"/>
        <end position="697"/>
    </location>
</feature>
<feature type="signal peptide" evidence="1">
    <location>
        <begin position="1"/>
        <end position="18"/>
    </location>
</feature>
<dbReference type="OrthoDB" id="9765926at2"/>
<keyword evidence="1" id="KW-0732">Signal</keyword>
<proteinExistence type="predicted"/>
<dbReference type="EMBL" id="FQUT01000002">
    <property type="protein sequence ID" value="SHE93946.1"/>
    <property type="molecule type" value="Genomic_DNA"/>
</dbReference>
<evidence type="ECO:0000256" key="1">
    <source>
        <dbReference type="SAM" id="SignalP"/>
    </source>
</evidence>
<evidence type="ECO:0000313" key="2">
    <source>
        <dbReference type="EMBL" id="SHE93946.1"/>
    </source>
</evidence>
<dbReference type="NCBIfam" id="TIGR04131">
    <property type="entry name" value="Bac_Flav_CTERM"/>
    <property type="match status" value="1"/>
</dbReference>
<accession>A0A1M4XKK7</accession>
<dbReference type="RefSeq" id="WP_072953787.1">
    <property type="nucleotide sequence ID" value="NZ_FQUT01000002.1"/>
</dbReference>
<gene>
    <name evidence="2" type="ORF">SAMN05443633_102355</name>
</gene>
<dbReference type="Pfam" id="PF13585">
    <property type="entry name" value="CHU_C"/>
    <property type="match status" value="1"/>
</dbReference>
<protein>
    <submittedName>
        <fullName evidence="2">Gliding motility-associated C-terminal domain-containing protein</fullName>
    </submittedName>
</protein>
<dbReference type="STRING" id="1416778.SAMN05443633_102355"/>
<name>A0A1M4XKK7_9FLAO</name>
<dbReference type="InterPro" id="IPR026341">
    <property type="entry name" value="T9SS_type_B"/>
</dbReference>